<dbReference type="AlphaFoldDB" id="A0A3D8R2N1"/>
<evidence type="ECO:0000313" key="1">
    <source>
        <dbReference type="EMBL" id="RDW68208.1"/>
    </source>
</evidence>
<dbReference type="NCBIfam" id="TIGR00654">
    <property type="entry name" value="PhzF_family"/>
    <property type="match status" value="1"/>
</dbReference>
<dbReference type="EMBL" id="PDLN01000013">
    <property type="protein sequence ID" value="RDW68208.1"/>
    <property type="molecule type" value="Genomic_DNA"/>
</dbReference>
<dbReference type="Proteomes" id="UP000256328">
    <property type="component" value="Unassembled WGS sequence"/>
</dbReference>
<keyword evidence="2" id="KW-1185">Reference proteome</keyword>
<name>A0A3D8R2N1_9HELO</name>
<dbReference type="InterPro" id="IPR003719">
    <property type="entry name" value="Phenazine_PhzF-like"/>
</dbReference>
<accession>A0A3D8R2N1</accession>
<organism evidence="1 2">
    <name type="scientific">Coleophoma crateriformis</name>
    <dbReference type="NCBI Taxonomy" id="565419"/>
    <lineage>
        <taxon>Eukaryota</taxon>
        <taxon>Fungi</taxon>
        <taxon>Dikarya</taxon>
        <taxon>Ascomycota</taxon>
        <taxon>Pezizomycotina</taxon>
        <taxon>Leotiomycetes</taxon>
        <taxon>Helotiales</taxon>
        <taxon>Dermateaceae</taxon>
        <taxon>Coleophoma</taxon>
    </lineage>
</organism>
<dbReference type="GO" id="GO:0005737">
    <property type="term" value="C:cytoplasm"/>
    <property type="evidence" value="ECO:0007669"/>
    <property type="project" value="TreeGrafter"/>
</dbReference>
<evidence type="ECO:0008006" key="3">
    <source>
        <dbReference type="Google" id="ProtNLM"/>
    </source>
</evidence>
<dbReference type="SUPFAM" id="SSF54506">
    <property type="entry name" value="Diaminopimelate epimerase-like"/>
    <property type="match status" value="1"/>
</dbReference>
<dbReference type="PANTHER" id="PTHR13774">
    <property type="entry name" value="PHENAZINE BIOSYNTHESIS PROTEIN"/>
    <property type="match status" value="1"/>
</dbReference>
<dbReference type="GO" id="GO:0016853">
    <property type="term" value="F:isomerase activity"/>
    <property type="evidence" value="ECO:0007669"/>
    <property type="project" value="TreeGrafter"/>
</dbReference>
<reference evidence="1 2" key="1">
    <citation type="journal article" date="2018" name="IMA Fungus">
        <title>IMA Genome-F 9: Draft genome sequence of Annulohypoxylon stygium, Aspergillus mulundensis, Berkeleyomyces basicola (syn. Thielaviopsis basicola), Ceratocystis smalleyi, two Cercospora beticola strains, Coleophoma cylindrospora, Fusarium fracticaudum, Phialophora cf. hyalina, and Morchella septimelata.</title>
        <authorList>
            <person name="Wingfield B.D."/>
            <person name="Bills G.F."/>
            <person name="Dong Y."/>
            <person name="Huang W."/>
            <person name="Nel W.J."/>
            <person name="Swalarsk-Parry B.S."/>
            <person name="Vaghefi N."/>
            <person name="Wilken P.M."/>
            <person name="An Z."/>
            <person name="de Beer Z.W."/>
            <person name="De Vos L."/>
            <person name="Chen L."/>
            <person name="Duong T.A."/>
            <person name="Gao Y."/>
            <person name="Hammerbacher A."/>
            <person name="Kikkert J.R."/>
            <person name="Li Y."/>
            <person name="Li H."/>
            <person name="Li K."/>
            <person name="Li Q."/>
            <person name="Liu X."/>
            <person name="Ma X."/>
            <person name="Naidoo K."/>
            <person name="Pethybridge S.J."/>
            <person name="Sun J."/>
            <person name="Steenkamp E.T."/>
            <person name="van der Nest M.A."/>
            <person name="van Wyk S."/>
            <person name="Wingfield M.J."/>
            <person name="Xiong C."/>
            <person name="Yue Q."/>
            <person name="Zhang X."/>
        </authorList>
    </citation>
    <scope>NUCLEOTIDE SEQUENCE [LARGE SCALE GENOMIC DNA]</scope>
    <source>
        <strain evidence="1 2">BP5796</strain>
    </source>
</reference>
<dbReference type="OrthoDB" id="75169at2759"/>
<comment type="caution">
    <text evidence="1">The sequence shown here is derived from an EMBL/GenBank/DDBJ whole genome shotgun (WGS) entry which is preliminary data.</text>
</comment>
<sequence>MDLSFTILNVFTSVPYAGKPLAIVHIPHSLSTLTPAQKLAIAQEFNHPATLFLSDLSPDATLAPIEIYTPTAPIPFASHAVLGAAFHLFRTRAHPHLRALVTIAGEIPIEAGEVLEIEGVEAEIPHAFHIYPRTAATPWPIVAIAQDMAFNLVELPDVAALANVSEGVTLAAAEEQDAPASVGTYYYVQPAVAHNVQQLRTRMFSRGEGGEKEDAATGRAAAALAGYLAVRDGAKFFQIMQGVEMGRESSIGVEVTTTADGRGVSRVVVTGGAVEVMMGSLTV</sequence>
<dbReference type="Gene3D" id="3.10.310.10">
    <property type="entry name" value="Diaminopimelate Epimerase, Chain A, domain 1"/>
    <property type="match status" value="2"/>
</dbReference>
<dbReference type="PIRSF" id="PIRSF016184">
    <property type="entry name" value="PhzC_PhzF"/>
    <property type="match status" value="1"/>
</dbReference>
<dbReference type="PANTHER" id="PTHR13774:SF32">
    <property type="entry name" value="ANTISENSE-ENHANCING SEQUENCE 1"/>
    <property type="match status" value="1"/>
</dbReference>
<proteinExistence type="predicted"/>
<gene>
    <name evidence="1" type="ORF">BP5796_08865</name>
</gene>
<dbReference type="Pfam" id="PF02567">
    <property type="entry name" value="PhzC-PhzF"/>
    <property type="match status" value="1"/>
</dbReference>
<evidence type="ECO:0000313" key="2">
    <source>
        <dbReference type="Proteomes" id="UP000256328"/>
    </source>
</evidence>
<protein>
    <recommendedName>
        <fullName evidence="3">Diaminopimelate epimerase-like protein</fullName>
    </recommendedName>
</protein>